<dbReference type="PROSITE" id="PS51217">
    <property type="entry name" value="UVRD_HELICASE_CTER"/>
    <property type="match status" value="1"/>
</dbReference>
<dbReference type="Gene3D" id="1.10.486.10">
    <property type="entry name" value="PCRA, domain 4"/>
    <property type="match status" value="1"/>
</dbReference>
<dbReference type="InterPro" id="IPR014016">
    <property type="entry name" value="UvrD-like_ATP-bd"/>
</dbReference>
<dbReference type="EMBL" id="VXMH01000071">
    <property type="protein sequence ID" value="MYC96023.1"/>
    <property type="molecule type" value="Genomic_DNA"/>
</dbReference>
<evidence type="ECO:0000256" key="2">
    <source>
        <dbReference type="ARBA" id="ARBA00022741"/>
    </source>
</evidence>
<keyword evidence="3 11" id="KW-0378">Hydrolase</keyword>
<dbReference type="PANTHER" id="PTHR11070">
    <property type="entry name" value="UVRD / RECB / PCRA DNA HELICASE FAMILY MEMBER"/>
    <property type="match status" value="1"/>
</dbReference>
<dbReference type="SUPFAM" id="SSF52540">
    <property type="entry name" value="P-loop containing nucleoside triphosphate hydrolases"/>
    <property type="match status" value="1"/>
</dbReference>
<dbReference type="GO" id="GO:0005829">
    <property type="term" value="C:cytosol"/>
    <property type="evidence" value="ECO:0007669"/>
    <property type="project" value="TreeGrafter"/>
</dbReference>
<protein>
    <recommendedName>
        <fullName evidence="9">DNA 3'-5' helicase</fullName>
        <ecNumber evidence="9">5.6.2.4</ecNumber>
    </recommendedName>
</protein>
<dbReference type="GO" id="GO:0043138">
    <property type="term" value="F:3'-5' DNA helicase activity"/>
    <property type="evidence" value="ECO:0007669"/>
    <property type="project" value="UniProtKB-EC"/>
</dbReference>
<keyword evidence="5 11" id="KW-0067">ATP-binding</keyword>
<evidence type="ECO:0000256" key="8">
    <source>
        <dbReference type="ARBA" id="ARBA00034617"/>
    </source>
</evidence>
<dbReference type="GO" id="GO:0000725">
    <property type="term" value="P:recombinational repair"/>
    <property type="evidence" value="ECO:0007669"/>
    <property type="project" value="TreeGrafter"/>
</dbReference>
<dbReference type="InterPro" id="IPR016195">
    <property type="entry name" value="Pol/histidinol_Pase-like"/>
</dbReference>
<feature type="binding site" evidence="11">
    <location>
        <begin position="529"/>
        <end position="536"/>
    </location>
    <ligand>
        <name>ATP</name>
        <dbReference type="ChEBI" id="CHEBI:30616"/>
    </ligand>
</feature>
<evidence type="ECO:0000256" key="4">
    <source>
        <dbReference type="ARBA" id="ARBA00022806"/>
    </source>
</evidence>
<sequence>MKLVADIHLHSHFSRATSKNLTLEHLWKWAQLKGVQVVATGDIAHPGWLAEMQAKLTPAEDGLFQLKPECAATVAEEVPPSCEGPVRFLIGGEISNIYKKYDRTRKVHNVVFAPTVEATAILQAELEKIGNIRADGRPILGLDSRDLLEIVLEVDDRCHLIPAHIWTPWFSILGSKSGFDSLEECFTDLTPHIFAVETGLSSDPPMNWRVSWLDDYTLVSNSDAHSPPKLAREATVFDTELSYDALFNALKSGDPTEFLGTIEFFPEEGKYHLDGHRKCGVCWEPVTTVANRGLCSQCGKPVTVGVYHRVEELADRVPGTRPSSAAPFTSLIPLPEALGEILDVGPNSKRVQTEYLRLLGRLGPELAILQAVPLEDISAAGGPVLAEGIRRMRKGEVVAKSGFDGEYGVIRMFDGEADRLSSFQLGMFAGESAAAKEESGATTAGRELLRERDESLLSKVAAPPEENALAEEEIQYSLPFDLASNELASSDPRSHQGAGGQTESDWFNQLNSEQQAAAAHTSTPLAIVAGPGTGKTRTLTVRIARLIEGKGAAPSSILAVTFTNRAAEEMQERLTELLGTERSSLITVGTFHQLGASLLREFGNAIGISHDFTILADPDRQTLLRRACPELGARELRAALEEISARKNSLTAATTEGQTEESDSETWTRYQAALEEANALDFDDLILRAAQLLETDAAVLSAVQTRFRWISVDEYQDVNAAQHRLLTLLAAGGANLCVIGDPDQAVYGFRGADRRYFLSFEDDFPGGRRLHLERNYRSAQTILDAAMQVISRNPDHQATALVADFAEQVKLDVYRAPTDKAEAEYVVHQVEQMVGGISYFSLDSGRVDDNGLPEDFTFSDFAVLYRLNAQARLMEEAFDRSGIPYSTIGGSALSEQRPVQEIVALLWLTLAPDSPVHWQRILTEGKRALTDDEAADLAEKQIKESGGRSIPEAWPKAIAAAARTGTLRQPQRERLAQTVELVEKLARDASAPLSSQLQIAAAGWAGLRGTEFSEAEEERINRLQRRAAPFLNRLQDFLTTVSLQSEADQYDSRADRVTLMSLHAAKGLEFPVVFIAGCEEGLLPYTPANRDVDLDEERRLFYVGMTRAQRRLILTYAGRRFLFGQSMENRLSGFVTDIETALQEVRQAEPRRSRKRADDQQMRLF</sequence>
<evidence type="ECO:0000256" key="9">
    <source>
        <dbReference type="ARBA" id="ARBA00034808"/>
    </source>
</evidence>
<evidence type="ECO:0000256" key="7">
    <source>
        <dbReference type="ARBA" id="ARBA00023235"/>
    </source>
</evidence>
<evidence type="ECO:0000256" key="1">
    <source>
        <dbReference type="ARBA" id="ARBA00009922"/>
    </source>
</evidence>
<gene>
    <name evidence="14" type="ORF">F4X14_13765</name>
</gene>
<dbReference type="CDD" id="cd17932">
    <property type="entry name" value="DEXQc_UvrD"/>
    <property type="match status" value="1"/>
</dbReference>
<keyword evidence="7" id="KW-0413">Isomerase</keyword>
<feature type="domain" description="UvrD-like helicase C-terminal" evidence="13">
    <location>
        <begin position="780"/>
        <end position="1067"/>
    </location>
</feature>
<evidence type="ECO:0000313" key="14">
    <source>
        <dbReference type="EMBL" id="MYC96023.1"/>
    </source>
</evidence>
<reference evidence="14" key="1">
    <citation type="submission" date="2019-09" db="EMBL/GenBank/DDBJ databases">
        <title>Characterisation of the sponge microbiome using genome-centric metagenomics.</title>
        <authorList>
            <person name="Engelberts J.P."/>
            <person name="Robbins S.J."/>
            <person name="De Goeij J.M."/>
            <person name="Aranda M."/>
            <person name="Bell S.C."/>
            <person name="Webster N.S."/>
        </authorList>
    </citation>
    <scope>NUCLEOTIDE SEQUENCE</scope>
    <source>
        <strain evidence="14">SB0661_bin_32</strain>
    </source>
</reference>
<evidence type="ECO:0000256" key="11">
    <source>
        <dbReference type="PROSITE-ProRule" id="PRU00560"/>
    </source>
</evidence>
<evidence type="ECO:0000256" key="5">
    <source>
        <dbReference type="ARBA" id="ARBA00022840"/>
    </source>
</evidence>
<evidence type="ECO:0000256" key="10">
    <source>
        <dbReference type="ARBA" id="ARBA00048988"/>
    </source>
</evidence>
<dbReference type="SUPFAM" id="SSF89550">
    <property type="entry name" value="PHP domain-like"/>
    <property type="match status" value="1"/>
</dbReference>
<keyword evidence="6" id="KW-0238">DNA-binding</keyword>
<dbReference type="CDD" id="cd18807">
    <property type="entry name" value="SF1_C_UvrD"/>
    <property type="match status" value="1"/>
</dbReference>
<dbReference type="Gene3D" id="1.10.10.160">
    <property type="match status" value="1"/>
</dbReference>
<dbReference type="GO" id="GO:0005524">
    <property type="term" value="F:ATP binding"/>
    <property type="evidence" value="ECO:0007669"/>
    <property type="project" value="UniProtKB-UniRule"/>
</dbReference>
<dbReference type="Pfam" id="PF00580">
    <property type="entry name" value="UvrD-helicase"/>
    <property type="match status" value="1"/>
</dbReference>
<dbReference type="InterPro" id="IPR014017">
    <property type="entry name" value="DNA_helicase_UvrD-like_C"/>
</dbReference>
<feature type="domain" description="UvrD-like helicase ATP-binding" evidence="12">
    <location>
        <begin position="508"/>
        <end position="779"/>
    </location>
</feature>
<comment type="catalytic activity">
    <reaction evidence="8">
        <text>Couples ATP hydrolysis with the unwinding of duplex DNA by translocating in the 3'-5' direction.</text>
        <dbReference type="EC" id="5.6.2.4"/>
    </reaction>
</comment>
<dbReference type="PROSITE" id="PS51198">
    <property type="entry name" value="UVRD_HELICASE_ATP_BIND"/>
    <property type="match status" value="1"/>
</dbReference>
<name>A0A6B1D9B8_9CHLR</name>
<dbReference type="InterPro" id="IPR000212">
    <property type="entry name" value="DNA_helicase_UvrD/REP"/>
</dbReference>
<dbReference type="EC" id="5.6.2.4" evidence="9"/>
<comment type="similarity">
    <text evidence="1">Belongs to the helicase family. UvrD subfamily.</text>
</comment>
<dbReference type="AlphaFoldDB" id="A0A6B1D9B8"/>
<keyword evidence="4 11" id="KW-0347">Helicase</keyword>
<accession>A0A6B1D9B8</accession>
<keyword evidence="2 11" id="KW-0547">Nucleotide-binding</keyword>
<evidence type="ECO:0000259" key="13">
    <source>
        <dbReference type="PROSITE" id="PS51217"/>
    </source>
</evidence>
<dbReference type="Pfam" id="PF13361">
    <property type="entry name" value="UvrD_C"/>
    <property type="match status" value="2"/>
</dbReference>
<organism evidence="14">
    <name type="scientific">Caldilineaceae bacterium SB0661_bin_32</name>
    <dbReference type="NCBI Taxonomy" id="2605255"/>
    <lineage>
        <taxon>Bacteria</taxon>
        <taxon>Bacillati</taxon>
        <taxon>Chloroflexota</taxon>
        <taxon>Caldilineae</taxon>
        <taxon>Caldilineales</taxon>
        <taxon>Caldilineaceae</taxon>
    </lineage>
</organism>
<comment type="catalytic activity">
    <reaction evidence="10">
        <text>ATP + H2O = ADP + phosphate + H(+)</text>
        <dbReference type="Rhea" id="RHEA:13065"/>
        <dbReference type="ChEBI" id="CHEBI:15377"/>
        <dbReference type="ChEBI" id="CHEBI:15378"/>
        <dbReference type="ChEBI" id="CHEBI:30616"/>
        <dbReference type="ChEBI" id="CHEBI:43474"/>
        <dbReference type="ChEBI" id="CHEBI:456216"/>
        <dbReference type="EC" id="5.6.2.4"/>
    </reaction>
</comment>
<evidence type="ECO:0000256" key="3">
    <source>
        <dbReference type="ARBA" id="ARBA00022801"/>
    </source>
</evidence>
<dbReference type="Gene3D" id="3.20.20.140">
    <property type="entry name" value="Metal-dependent hydrolases"/>
    <property type="match status" value="1"/>
</dbReference>
<proteinExistence type="inferred from homology"/>
<dbReference type="Gene3D" id="3.40.50.300">
    <property type="entry name" value="P-loop containing nucleotide triphosphate hydrolases"/>
    <property type="match status" value="2"/>
</dbReference>
<dbReference type="GO" id="GO:0003677">
    <property type="term" value="F:DNA binding"/>
    <property type="evidence" value="ECO:0007669"/>
    <property type="project" value="UniProtKB-KW"/>
</dbReference>
<comment type="caution">
    <text evidence="14">The sequence shown here is derived from an EMBL/GenBank/DDBJ whole genome shotgun (WGS) entry which is preliminary data.</text>
</comment>
<evidence type="ECO:0000259" key="12">
    <source>
        <dbReference type="PROSITE" id="PS51198"/>
    </source>
</evidence>
<dbReference type="InterPro" id="IPR027417">
    <property type="entry name" value="P-loop_NTPase"/>
</dbReference>
<dbReference type="GO" id="GO:0016787">
    <property type="term" value="F:hydrolase activity"/>
    <property type="evidence" value="ECO:0007669"/>
    <property type="project" value="UniProtKB-UniRule"/>
</dbReference>
<dbReference type="CDD" id="cd19067">
    <property type="entry name" value="PfuEndoQ-like"/>
    <property type="match status" value="1"/>
</dbReference>
<dbReference type="GO" id="GO:0033202">
    <property type="term" value="C:DNA helicase complex"/>
    <property type="evidence" value="ECO:0007669"/>
    <property type="project" value="TreeGrafter"/>
</dbReference>
<evidence type="ECO:0000256" key="6">
    <source>
        <dbReference type="ARBA" id="ARBA00023125"/>
    </source>
</evidence>
<dbReference type="InterPro" id="IPR013986">
    <property type="entry name" value="DExx_box_DNA_helicase_dom_sf"/>
</dbReference>
<dbReference type="PANTHER" id="PTHR11070:SF2">
    <property type="entry name" value="ATP-DEPENDENT DNA HELICASE SRS2"/>
    <property type="match status" value="1"/>
</dbReference>